<feature type="domain" description="SMP-30/Gluconolactonase/LRE-like region" evidence="1">
    <location>
        <begin position="54"/>
        <end position="249"/>
    </location>
</feature>
<dbReference type="Pfam" id="PF08450">
    <property type="entry name" value="SGL"/>
    <property type="match status" value="1"/>
</dbReference>
<evidence type="ECO:0000259" key="1">
    <source>
        <dbReference type="Pfam" id="PF08450"/>
    </source>
</evidence>
<protein>
    <submittedName>
        <fullName evidence="2">Strictosidine synthase family protein</fullName>
    </submittedName>
</protein>
<dbReference type="KEGG" id="mdr:MDOR_08060"/>
<reference evidence="2 3" key="1">
    <citation type="journal article" date="2019" name="Emerg. Microbes Infect.">
        <title>Comprehensive subspecies identification of 175 nontuberculous mycobacteria species based on 7547 genomic profiles.</title>
        <authorList>
            <person name="Matsumoto Y."/>
            <person name="Kinjo T."/>
            <person name="Motooka D."/>
            <person name="Nabeya D."/>
            <person name="Jung N."/>
            <person name="Uechi K."/>
            <person name="Horii T."/>
            <person name="Iida T."/>
            <person name="Fujita J."/>
            <person name="Nakamura S."/>
        </authorList>
    </citation>
    <scope>NUCLEOTIDE SEQUENCE [LARGE SCALE GENOMIC DNA]</scope>
    <source>
        <strain evidence="2 3">JCM 12405</strain>
    </source>
</reference>
<proteinExistence type="predicted"/>
<dbReference type="InterPro" id="IPR011042">
    <property type="entry name" value="6-blade_b-propeller_TolB-like"/>
</dbReference>
<dbReference type="PANTHER" id="PTHR10426:SF88">
    <property type="entry name" value="ADIPOCYTE PLASMA MEMBRANE-ASSOCIATED PROTEIN HEMOMUCIN-RELATED"/>
    <property type="match status" value="1"/>
</dbReference>
<accession>A0A7I7VP57</accession>
<dbReference type="PANTHER" id="PTHR10426">
    <property type="entry name" value="STRICTOSIDINE SYNTHASE-RELATED"/>
    <property type="match status" value="1"/>
</dbReference>
<gene>
    <name evidence="2" type="ORF">MDOR_08060</name>
</gene>
<dbReference type="GO" id="GO:0016787">
    <property type="term" value="F:hydrolase activity"/>
    <property type="evidence" value="ECO:0007669"/>
    <property type="project" value="TreeGrafter"/>
</dbReference>
<evidence type="ECO:0000313" key="3">
    <source>
        <dbReference type="Proteomes" id="UP000467201"/>
    </source>
</evidence>
<dbReference type="EMBL" id="AP022605">
    <property type="protein sequence ID" value="BBZ06637.1"/>
    <property type="molecule type" value="Genomic_DNA"/>
</dbReference>
<sequence length="339" mass="36110">MPPLMPRRKPPIEPVRWQPPPIEQLAALPAPAVTVVPVPGHAPEDVVVDASGQLWTGVDDGRILRLDPDGRDATVVANTGGRPLGLAVARDGRLLICDSPRGLLALEQDTGAVEPLVESISGRHLQFCSNVTQTVDGTIFFTESTSAFTYEHFNGAVLESRGRGSLFRRDPDGTVTTLADGLYFTNGVTVTADGSALVFAETLGRRLSKYWLSGPQAGTITPFVQYLPGHPDNMSTGADGRLWVAMVSTPNPTADWLAPRAPVLRHLLWLLPDRLAPQIAPEVWAVAFDPDSGDVVAGLRTNHPDFAKVTGLVESGGRLWLACIGASALASVDLADVVL</sequence>
<name>A0A7I7VP57_9MYCO</name>
<dbReference type="AlphaFoldDB" id="A0A7I7VP57"/>
<organism evidence="2 3">
    <name type="scientific">Mycolicibacterium doricum</name>
    <dbReference type="NCBI Taxonomy" id="126673"/>
    <lineage>
        <taxon>Bacteria</taxon>
        <taxon>Bacillati</taxon>
        <taxon>Actinomycetota</taxon>
        <taxon>Actinomycetes</taxon>
        <taxon>Mycobacteriales</taxon>
        <taxon>Mycobacteriaceae</taxon>
        <taxon>Mycolicibacterium</taxon>
    </lineage>
</organism>
<evidence type="ECO:0000313" key="2">
    <source>
        <dbReference type="EMBL" id="BBZ06637.1"/>
    </source>
</evidence>
<dbReference type="InterPro" id="IPR013658">
    <property type="entry name" value="SGL"/>
</dbReference>
<dbReference type="SUPFAM" id="SSF63829">
    <property type="entry name" value="Calcium-dependent phosphotriesterase"/>
    <property type="match status" value="1"/>
</dbReference>
<dbReference type="Gene3D" id="2.120.10.30">
    <property type="entry name" value="TolB, C-terminal domain"/>
    <property type="match status" value="1"/>
</dbReference>
<dbReference type="Proteomes" id="UP000467201">
    <property type="component" value="Chromosome"/>
</dbReference>